<feature type="region of interest" description="Disordered" evidence="1">
    <location>
        <begin position="1"/>
        <end position="40"/>
    </location>
</feature>
<dbReference type="AlphaFoldDB" id="A0A543JDW8"/>
<evidence type="ECO:0000313" key="3">
    <source>
        <dbReference type="Proteomes" id="UP000316628"/>
    </source>
</evidence>
<accession>A0A543JDW8</accession>
<feature type="compositionally biased region" description="Basic and acidic residues" evidence="1">
    <location>
        <begin position="13"/>
        <end position="27"/>
    </location>
</feature>
<proteinExistence type="predicted"/>
<sequence>MSRPTREGPGGRAHLDSQNRARREGRPTGELIGGSAEQREKACRAFEQRLGGDGHRLPPTLAEVVSVVVEFPDTLVAEP</sequence>
<dbReference type="OrthoDB" id="9808443at2"/>
<gene>
    <name evidence="2" type="ORF">FHX81_3409</name>
</gene>
<evidence type="ECO:0000313" key="2">
    <source>
        <dbReference type="EMBL" id="TQM81048.1"/>
    </source>
</evidence>
<comment type="caution">
    <text evidence="2">The sequence shown here is derived from an EMBL/GenBank/DDBJ whole genome shotgun (WGS) entry which is preliminary data.</text>
</comment>
<dbReference type="RefSeq" id="WP_141979066.1">
    <property type="nucleotide sequence ID" value="NZ_VFPP01000001.1"/>
</dbReference>
<dbReference type="EMBL" id="VFPP01000001">
    <property type="protein sequence ID" value="TQM81048.1"/>
    <property type="molecule type" value="Genomic_DNA"/>
</dbReference>
<reference evidence="2 3" key="1">
    <citation type="submission" date="2019-06" db="EMBL/GenBank/DDBJ databases">
        <title>Sequencing the genomes of 1000 actinobacteria strains.</title>
        <authorList>
            <person name="Klenk H.-P."/>
        </authorList>
    </citation>
    <scope>NUCLEOTIDE SEQUENCE [LARGE SCALE GENOMIC DNA]</scope>
    <source>
        <strain evidence="2 3">DSM 45456</strain>
    </source>
</reference>
<name>A0A543JDW8_9PSEU</name>
<protein>
    <submittedName>
        <fullName evidence="2">Uncharacterized protein</fullName>
    </submittedName>
</protein>
<evidence type="ECO:0000256" key="1">
    <source>
        <dbReference type="SAM" id="MobiDB-lite"/>
    </source>
</evidence>
<keyword evidence="3" id="KW-1185">Reference proteome</keyword>
<dbReference type="Proteomes" id="UP000316628">
    <property type="component" value="Unassembled WGS sequence"/>
</dbReference>
<organism evidence="2 3">
    <name type="scientific">Saccharothrix saharensis</name>
    <dbReference type="NCBI Taxonomy" id="571190"/>
    <lineage>
        <taxon>Bacteria</taxon>
        <taxon>Bacillati</taxon>
        <taxon>Actinomycetota</taxon>
        <taxon>Actinomycetes</taxon>
        <taxon>Pseudonocardiales</taxon>
        <taxon>Pseudonocardiaceae</taxon>
        <taxon>Saccharothrix</taxon>
    </lineage>
</organism>